<dbReference type="EMBL" id="JACTVA010000001">
    <property type="protein sequence ID" value="MBC9205427.1"/>
    <property type="molecule type" value="Genomic_DNA"/>
</dbReference>
<sequence length="732" mass="79364">MLPITGYVERWSVRPGETLNVMISVQGGGAYRARVAQIICGDPNPRGPGYREVPAPWPLEGEHQGEQQDIHLGSWGEVPAVSMPAGAVALAATVWPTRLAAGEQAVLCWHGEAGSLTLGLDADGAWCRLVTPAGTTALRTGVALTERSWHALVCLLDDQGRLHLRQQPLRPRLDRDETAEASAPASGGLSGPGAVSIAADCSDGLARAHFNGKVEQPRILSGGRSATAPGEVLAAWDLSRAMQTDRIEDIGPSGAHGILHNLPTRAMTGSDWRGDVHRWTEDPSQYGAIHFHDDDIGDAGWQPSLSFVVPDTWKSGVYALHLEVERDGRTVRDNIVFHVRAKIPGSQAKVAFLAPTFSYTVYGQFQKAGRQAMITPRSLEWGALPQAPDGHPEYGVSPYNFHSDGSGVVMSTLRRPLIDKRVNQIHLVDPSEGGSGLYWISADSYVTDMLTRNGIEYEVITDHDVHAEGVGLLSQYNVVLTGQHPEYHTVETLDALAAYLGQGGRFMYLGGNGFYWKVVPHGTGPWSFELRRAEGGIRLWETLPGESYHAHDGSYGGLWRRLGRPPQQLVGVGFSTQGEYRGYPYQFLDDILDPRVAFMRDGMPELASPGASLGERGLMGGGAAGHELDRADTLLGTPRHALIIGRAVLTDPTYQPVNEERRDHTWPAKREDIIRSDLTFFETPNGGAVFSVGSMNFIGALPVDGYDNVAARLVVNIVRRFADPAPLPPPSA</sequence>
<comment type="caution">
    <text evidence="3">The sequence shown here is derived from an EMBL/GenBank/DDBJ whole genome shotgun (WGS) entry which is preliminary data.</text>
</comment>
<evidence type="ECO:0000256" key="1">
    <source>
        <dbReference type="SAM" id="MobiDB-lite"/>
    </source>
</evidence>
<accession>A0ABR7RFW2</accession>
<feature type="domain" description="N,N-dimethylformamidase beta subunit-like C-terminal" evidence="2">
    <location>
        <begin position="264"/>
        <end position="707"/>
    </location>
</feature>
<organism evidence="3 4">
    <name type="scientific">Teichococcus aerophilus</name>
    <dbReference type="NCBI Taxonomy" id="1224513"/>
    <lineage>
        <taxon>Bacteria</taxon>
        <taxon>Pseudomonadati</taxon>
        <taxon>Pseudomonadota</taxon>
        <taxon>Alphaproteobacteria</taxon>
        <taxon>Acetobacterales</taxon>
        <taxon>Roseomonadaceae</taxon>
        <taxon>Roseomonas</taxon>
    </lineage>
</organism>
<protein>
    <submittedName>
        <fullName evidence="3">N,N-dimethylformamidase</fullName>
    </submittedName>
</protein>
<evidence type="ECO:0000313" key="3">
    <source>
        <dbReference type="EMBL" id="MBC9205427.1"/>
    </source>
</evidence>
<keyword evidence="4" id="KW-1185">Reference proteome</keyword>
<dbReference type="Pfam" id="PF20254">
    <property type="entry name" value="DMFA2_C"/>
    <property type="match status" value="1"/>
</dbReference>
<gene>
    <name evidence="3" type="ORF">IBL26_01160</name>
</gene>
<reference evidence="3 4" key="1">
    <citation type="journal article" date="2013" name="Int. J. Syst. Evol. Microbiol.">
        <title>Roseomonas aerophila sp. nov., isolated from air.</title>
        <authorList>
            <person name="Kim S.J."/>
            <person name="Weon H.Y."/>
            <person name="Ahn J.H."/>
            <person name="Hong S.B."/>
            <person name="Seok S.J."/>
            <person name="Whang K.S."/>
            <person name="Kwon S.W."/>
        </authorList>
    </citation>
    <scope>NUCLEOTIDE SEQUENCE [LARGE SCALE GENOMIC DNA]</scope>
    <source>
        <strain evidence="3 4">NBRC 108923</strain>
    </source>
</reference>
<dbReference type="InterPro" id="IPR046540">
    <property type="entry name" value="DMFA2_C"/>
</dbReference>
<evidence type="ECO:0000259" key="2">
    <source>
        <dbReference type="Pfam" id="PF20254"/>
    </source>
</evidence>
<feature type="region of interest" description="Disordered" evidence="1">
    <location>
        <begin position="167"/>
        <end position="193"/>
    </location>
</feature>
<feature type="compositionally biased region" description="Low complexity" evidence="1">
    <location>
        <begin position="181"/>
        <end position="193"/>
    </location>
</feature>
<dbReference type="RefSeq" id="WP_187782596.1">
    <property type="nucleotide sequence ID" value="NZ_JACTVA010000001.1"/>
</dbReference>
<proteinExistence type="predicted"/>
<dbReference type="Proteomes" id="UP000626026">
    <property type="component" value="Unassembled WGS sequence"/>
</dbReference>
<name>A0ABR7RFW2_9PROT</name>
<evidence type="ECO:0000313" key="4">
    <source>
        <dbReference type="Proteomes" id="UP000626026"/>
    </source>
</evidence>